<evidence type="ECO:0000256" key="1">
    <source>
        <dbReference type="ARBA" id="ARBA00022679"/>
    </source>
</evidence>
<dbReference type="InterPro" id="IPR019378">
    <property type="entry name" value="GDP-Fuc_O-FucTrfase"/>
</dbReference>
<proteinExistence type="predicted"/>
<gene>
    <name evidence="6" type="ORF">EAE98_003373</name>
</gene>
<keyword evidence="5" id="KW-0732">Signal</keyword>
<name>A0ABQ7ITC8_9HELO</name>
<feature type="chain" id="PRO_5045560815" description="Alternative oxidase" evidence="5">
    <location>
        <begin position="23"/>
        <end position="588"/>
    </location>
</feature>
<dbReference type="EMBL" id="RCSX01000006">
    <property type="protein sequence ID" value="KAF7933664.1"/>
    <property type="molecule type" value="Genomic_DNA"/>
</dbReference>
<dbReference type="PANTHER" id="PTHR48147:SF3">
    <property type="entry name" value="MYELIN TRANSCRIPTION FACTOR 1-LIKE PROTEIN"/>
    <property type="match status" value="1"/>
</dbReference>
<feature type="signal peptide" evidence="5">
    <location>
        <begin position="1"/>
        <end position="22"/>
    </location>
</feature>
<organism evidence="6 7">
    <name type="scientific">Botrytis deweyae</name>
    <dbReference type="NCBI Taxonomy" id="2478750"/>
    <lineage>
        <taxon>Eukaryota</taxon>
        <taxon>Fungi</taxon>
        <taxon>Dikarya</taxon>
        <taxon>Ascomycota</taxon>
        <taxon>Pezizomycotina</taxon>
        <taxon>Leotiomycetes</taxon>
        <taxon>Helotiales</taxon>
        <taxon>Sclerotiniaceae</taxon>
        <taxon>Botrytis</taxon>
    </lineage>
</organism>
<feature type="compositionally biased region" description="Basic and acidic residues" evidence="4">
    <location>
        <begin position="80"/>
        <end position="94"/>
    </location>
</feature>
<evidence type="ECO:0000256" key="5">
    <source>
        <dbReference type="SAM" id="SignalP"/>
    </source>
</evidence>
<evidence type="ECO:0000313" key="6">
    <source>
        <dbReference type="EMBL" id="KAF7933664.1"/>
    </source>
</evidence>
<reference evidence="6 7" key="1">
    <citation type="journal article" date="2020" name="Genome Biol. Evol.">
        <title>Comparative genomics of Sclerotiniaceae.</title>
        <authorList>
            <person name="Valero Jimenez C.A."/>
            <person name="Steentjes M."/>
            <person name="Scholten O.E."/>
            <person name="Van Kan J.A.L."/>
        </authorList>
    </citation>
    <scope>NUCLEOTIDE SEQUENCE [LARGE SCALE GENOMIC DNA]</scope>
    <source>
        <strain evidence="6 7">B1</strain>
    </source>
</reference>
<dbReference type="Proteomes" id="UP000783213">
    <property type="component" value="Unassembled WGS sequence"/>
</dbReference>
<evidence type="ECO:0000256" key="2">
    <source>
        <dbReference type="ARBA" id="ARBA00023253"/>
    </source>
</evidence>
<feature type="region of interest" description="Disordered" evidence="4">
    <location>
        <begin position="31"/>
        <end position="171"/>
    </location>
</feature>
<dbReference type="Pfam" id="PF10250">
    <property type="entry name" value="O-FucT"/>
    <property type="match status" value="1"/>
</dbReference>
<feature type="compositionally biased region" description="Basic and acidic residues" evidence="4">
    <location>
        <begin position="106"/>
        <end position="166"/>
    </location>
</feature>
<dbReference type="CDD" id="cd11296">
    <property type="entry name" value="O-FucT_like"/>
    <property type="match status" value="1"/>
</dbReference>
<keyword evidence="3" id="KW-0119">Carbohydrate metabolism</keyword>
<sequence>MVTRYHNFIIAFLLFVWVVCYGNSISGKVHLNDGKGINGGERKDRGSSKFPMSMIGGEDEGGIKRVAWRGGGGSGGAGNKESEKSKLGRLEEIGMGRGKSAPGDASPHEEKVLKEKKEKQRLREEKEAEDKRIQEEQKEQERKAKEEQERKKNEEDESVEKNRNGDDDTDVEMIEEEDINHENTNNKEVEEVNGEHKLLALRSLCETTTFQPGLYLQCHSWCGTNSTSICGGLNNARNRVQTCLRLAVDLGSGIILPTVQTHRNSENFVEHGDATDNALCPEVYWDIEYLLQEMGSTCPELEIRQCGDVSGIDEDRIIQIKKREFGEASHHIGTFKATVNEHLESLSLSSISAEYPVAVGFGDTIYAYNYTYDSEQTLQKELFRTLKYNRKLLDLGSRLRYSPELRDGYIGVHFRGESDWPQSFGSREDQMNFFKQEIELASTAQGAAEGIKTIYISCGDEAAISTFREPLSALGYRVYDKWNLASSLSDPSLLLEGMEFDIIAIIDYAVLVEAALFLGVWMSTFSQTIAYARTVELEQDYWETYINPGSRRDGLTRLWDQAPALKGDTTTKILVVNTGGFDNMDSYP</sequence>
<evidence type="ECO:0000256" key="3">
    <source>
        <dbReference type="ARBA" id="ARBA00023277"/>
    </source>
</evidence>
<keyword evidence="2" id="KW-0294">Fucose metabolism</keyword>
<comment type="caution">
    <text evidence="6">The sequence shown here is derived from an EMBL/GenBank/DDBJ whole genome shotgun (WGS) entry which is preliminary data.</text>
</comment>
<dbReference type="RefSeq" id="XP_038812457.1">
    <property type="nucleotide sequence ID" value="XM_038950993.1"/>
</dbReference>
<accession>A0ABQ7ITC8</accession>
<evidence type="ECO:0008006" key="8">
    <source>
        <dbReference type="Google" id="ProtNLM"/>
    </source>
</evidence>
<protein>
    <recommendedName>
        <fullName evidence="8">Alternative oxidase</fullName>
    </recommendedName>
</protein>
<dbReference type="GeneID" id="62230147"/>
<evidence type="ECO:0000313" key="7">
    <source>
        <dbReference type="Proteomes" id="UP000783213"/>
    </source>
</evidence>
<evidence type="ECO:0000256" key="4">
    <source>
        <dbReference type="SAM" id="MobiDB-lite"/>
    </source>
</evidence>
<feature type="compositionally biased region" description="Gly residues" evidence="4">
    <location>
        <begin position="69"/>
        <end position="78"/>
    </location>
</feature>
<keyword evidence="1" id="KW-0808">Transferase</keyword>
<dbReference type="PANTHER" id="PTHR48147">
    <property type="entry name" value="PROTEIN CBG23787"/>
    <property type="match status" value="1"/>
</dbReference>
<dbReference type="Gene3D" id="3.40.50.11350">
    <property type="match status" value="1"/>
</dbReference>
<keyword evidence="7" id="KW-1185">Reference proteome</keyword>